<dbReference type="Proteomes" id="UP000001396">
    <property type="component" value="Unassembled WGS sequence"/>
</dbReference>
<evidence type="ECO:0000256" key="4">
    <source>
        <dbReference type="PIRNR" id="PIRNR011312"/>
    </source>
</evidence>
<comment type="caution">
    <text evidence="5">The sequence shown here is derived from an EMBL/GenBank/DDBJ whole genome shotgun (WGS) entry which is preliminary data.</text>
</comment>
<gene>
    <name evidence="5" type="primary">hus1</name>
    <name evidence="5" type="ORF">PPL_10420</name>
</gene>
<accession>D3BR17</accession>
<keyword evidence="6" id="KW-1185">Reference proteome</keyword>
<proteinExistence type="inferred from homology"/>
<dbReference type="GO" id="GO:0031573">
    <property type="term" value="P:mitotic intra-S DNA damage checkpoint signaling"/>
    <property type="evidence" value="ECO:0007669"/>
    <property type="project" value="TreeGrafter"/>
</dbReference>
<dbReference type="InterPro" id="IPR016580">
    <property type="entry name" value="HUS1"/>
</dbReference>
<dbReference type="GO" id="GO:0033314">
    <property type="term" value="P:mitotic DNA replication checkpoint signaling"/>
    <property type="evidence" value="ECO:0007669"/>
    <property type="project" value="TreeGrafter"/>
</dbReference>
<dbReference type="FunCoup" id="D3BR17">
    <property type="interactions" value="342"/>
</dbReference>
<dbReference type="GO" id="GO:0044778">
    <property type="term" value="P:meiotic DNA integrity checkpoint signaling"/>
    <property type="evidence" value="ECO:0007669"/>
    <property type="project" value="TreeGrafter"/>
</dbReference>
<sequence>MRFNAKVATAKRLLKVVQIIMKIKNDCILHIAPDATKFIITSDANDTMQVWTEAKTYLFFEETVIASLNHNMIAMQIQLHHLKQVLQSAVNVNGDTLVRLRKKDGSNVPFLTFTITQSSRSLFLTQDIPVVVLSAQILSGFVEPVLPTNNLNFFMPALKHVQNVVEKMKNISDHLTIEVNTNSTQALCFSVETGTGSIKTFYDISYPELGNPIPPDVSATVKVDIKKFLKTLQSHQIEANHVVCCVYEGSSLVLHVMQRDLTISYYLPLIY</sequence>
<keyword evidence="3" id="KW-0539">Nucleus</keyword>
<dbReference type="EMBL" id="ADBJ01000050">
    <property type="protein sequence ID" value="EFA75849.1"/>
    <property type="molecule type" value="Genomic_DNA"/>
</dbReference>
<dbReference type="PANTHER" id="PTHR12900">
    <property type="entry name" value="MITOTIC AND DNA DAMAGE CHECKPOINT PROTEIN HUS1"/>
    <property type="match status" value="1"/>
</dbReference>
<dbReference type="GO" id="GO:0000724">
    <property type="term" value="P:double-strand break repair via homologous recombination"/>
    <property type="evidence" value="ECO:0007669"/>
    <property type="project" value="TreeGrafter"/>
</dbReference>
<comment type="similarity">
    <text evidence="2 4">Belongs to the HUS1 family.</text>
</comment>
<comment type="subcellular location">
    <subcellularLocation>
        <location evidence="1">Nucleus</location>
    </subcellularLocation>
</comment>
<evidence type="ECO:0000313" key="5">
    <source>
        <dbReference type="EMBL" id="EFA75849.1"/>
    </source>
</evidence>
<dbReference type="InParanoid" id="D3BR17"/>
<organism evidence="5 6">
    <name type="scientific">Heterostelium pallidum (strain ATCC 26659 / Pp 5 / PN500)</name>
    <name type="common">Cellular slime mold</name>
    <name type="synonym">Polysphondylium pallidum</name>
    <dbReference type="NCBI Taxonomy" id="670386"/>
    <lineage>
        <taxon>Eukaryota</taxon>
        <taxon>Amoebozoa</taxon>
        <taxon>Evosea</taxon>
        <taxon>Eumycetozoa</taxon>
        <taxon>Dictyostelia</taxon>
        <taxon>Acytosteliales</taxon>
        <taxon>Acytosteliaceae</taxon>
        <taxon>Heterostelium</taxon>
    </lineage>
</organism>
<dbReference type="PIRSF" id="PIRSF011312">
    <property type="entry name" value="Cell_cycle_HUS1"/>
    <property type="match status" value="1"/>
</dbReference>
<dbReference type="STRING" id="670386.D3BR17"/>
<dbReference type="GeneID" id="31365889"/>
<reference evidence="5 6" key="1">
    <citation type="journal article" date="2011" name="Genome Res.">
        <title>Phylogeny-wide analysis of social amoeba genomes highlights ancient origins for complex intercellular communication.</title>
        <authorList>
            <person name="Heidel A.J."/>
            <person name="Lawal H.M."/>
            <person name="Felder M."/>
            <person name="Schilde C."/>
            <person name="Helps N.R."/>
            <person name="Tunggal B."/>
            <person name="Rivero F."/>
            <person name="John U."/>
            <person name="Schleicher M."/>
            <person name="Eichinger L."/>
            <person name="Platzer M."/>
            <person name="Noegel A.A."/>
            <person name="Schaap P."/>
            <person name="Gloeckner G."/>
        </authorList>
    </citation>
    <scope>NUCLEOTIDE SEQUENCE [LARGE SCALE GENOMIC DNA]</scope>
    <source>
        <strain evidence="6">ATCC 26659 / Pp 5 / PN500</strain>
    </source>
</reference>
<dbReference type="InterPro" id="IPR007150">
    <property type="entry name" value="HUS1/Mec3"/>
</dbReference>
<dbReference type="GO" id="GO:0006289">
    <property type="term" value="P:nucleotide-excision repair"/>
    <property type="evidence" value="ECO:0007669"/>
    <property type="project" value="TreeGrafter"/>
</dbReference>
<dbReference type="PANTHER" id="PTHR12900:SF0">
    <property type="entry name" value="CHECKPOINT PROTEIN"/>
    <property type="match status" value="1"/>
</dbReference>
<name>D3BR17_HETP5</name>
<dbReference type="Pfam" id="PF04005">
    <property type="entry name" value="Hus1"/>
    <property type="match status" value="1"/>
</dbReference>
<dbReference type="AlphaFoldDB" id="D3BR17"/>
<dbReference type="OMA" id="VCWMRLE"/>
<dbReference type="GO" id="GO:0005730">
    <property type="term" value="C:nucleolus"/>
    <property type="evidence" value="ECO:0007669"/>
    <property type="project" value="InterPro"/>
</dbReference>
<dbReference type="GO" id="GO:0035861">
    <property type="term" value="C:site of double-strand break"/>
    <property type="evidence" value="ECO:0007669"/>
    <property type="project" value="TreeGrafter"/>
</dbReference>
<evidence type="ECO:0000313" key="6">
    <source>
        <dbReference type="Proteomes" id="UP000001396"/>
    </source>
</evidence>
<dbReference type="GO" id="GO:0000723">
    <property type="term" value="P:telomere maintenance"/>
    <property type="evidence" value="ECO:0007669"/>
    <property type="project" value="TreeGrafter"/>
</dbReference>
<dbReference type="GO" id="GO:0030896">
    <property type="term" value="C:checkpoint clamp complex"/>
    <property type="evidence" value="ECO:0007669"/>
    <property type="project" value="InterPro"/>
</dbReference>
<evidence type="ECO:0000256" key="3">
    <source>
        <dbReference type="ARBA" id="ARBA00023242"/>
    </source>
</evidence>
<dbReference type="RefSeq" id="XP_020427983.1">
    <property type="nucleotide sequence ID" value="XM_020581196.1"/>
</dbReference>
<dbReference type="Gene3D" id="3.70.10.10">
    <property type="match status" value="1"/>
</dbReference>
<protein>
    <recommendedName>
        <fullName evidence="4">Checkpoint protein</fullName>
    </recommendedName>
</protein>
<evidence type="ECO:0000256" key="1">
    <source>
        <dbReference type="ARBA" id="ARBA00004123"/>
    </source>
</evidence>
<evidence type="ECO:0000256" key="2">
    <source>
        <dbReference type="ARBA" id="ARBA00005563"/>
    </source>
</evidence>